<dbReference type="SMART" id="SM00389">
    <property type="entry name" value="HOX"/>
    <property type="match status" value="1"/>
</dbReference>
<dbReference type="InterPro" id="IPR017970">
    <property type="entry name" value="Homeobox_CS"/>
</dbReference>
<dbReference type="CDD" id="cd00086">
    <property type="entry name" value="homeodomain"/>
    <property type="match status" value="1"/>
</dbReference>
<dbReference type="PROSITE" id="PS00478">
    <property type="entry name" value="LIM_DOMAIN_1"/>
    <property type="match status" value="1"/>
</dbReference>
<sequence>MPILERSNSGHNEQEEAINSHVTAHGEEPSCLQLDHDHDHGLLPGNEDVAHPQHHVQHPAAGYFPALICSGCRNGISEQYFLSVSNSQDFYHCHCLKCSVCSVTLDRQMICYYKDGMILCKEDYYKYKSRRLSPEGYQNSRCHGCNYPIRADEFVMRVREFVFHVPCFRCLACTATLHTGDEFTMRDDGAILCQRHFHPAAAVAHVGGGGGGGVGSSSNPASDTLSSTAALLPPHSSHDSFSAASSDIPTTTATAASLRLPILMADHGAPVSPHFAQLQNRIVPRHDDGGDGNDGRKDLFHHHHHQTSASSSASSRMKSRIRRTKRNLISFDDGSGGVINQRHTAGGLNGSGGELHGDPVGQAELLQQRQAAAAMQLEQQCYHHFSSAASPNAALPVQTAQQSSFTSSSEESSPSRLASSSPGLQMAHLTHSITDSSSPNNQQHQRTKRMRTSFKHQQLRSMKQYFGINHNPDAKDLKQLAQKTGLTKRVLQVWFQNARAKYRRSLLKQDPNRVLEASPIAKAQSNSPSPRPDYGLPDNASAKQHDLNHYPMSNGSNSQDNGAEYY</sequence>
<dbReference type="PANTHER" id="PTHR24208:SF168">
    <property type="entry name" value="PROTEIN APTEROUS"/>
    <property type="match status" value="1"/>
</dbReference>
<dbReference type="GO" id="GO:0005634">
    <property type="term" value="C:nucleus"/>
    <property type="evidence" value="ECO:0007669"/>
    <property type="project" value="UniProtKB-SubCell"/>
</dbReference>
<keyword evidence="5 10" id="KW-0440">LIM domain</keyword>
<name>A0A1W0XAI8_HYPEX</name>
<keyword evidence="6 9" id="KW-0238">DNA-binding</keyword>
<dbReference type="EMBL" id="MTYJ01000006">
    <property type="protein sequence ID" value="OQV24549.1"/>
    <property type="molecule type" value="Genomic_DNA"/>
</dbReference>
<evidence type="ECO:0000256" key="11">
    <source>
        <dbReference type="RuleBase" id="RU000682"/>
    </source>
</evidence>
<feature type="compositionally biased region" description="Basic and acidic residues" evidence="12">
    <location>
        <begin position="284"/>
        <end position="298"/>
    </location>
</feature>
<dbReference type="FunFam" id="2.10.110.10:FF:000136">
    <property type="entry name" value="LIM domain family"/>
    <property type="match status" value="1"/>
</dbReference>
<dbReference type="PANTHER" id="PTHR24208">
    <property type="entry name" value="LIM/HOMEOBOX PROTEIN LHX"/>
    <property type="match status" value="1"/>
</dbReference>
<dbReference type="Proteomes" id="UP000192578">
    <property type="component" value="Unassembled WGS sequence"/>
</dbReference>
<evidence type="ECO:0000256" key="8">
    <source>
        <dbReference type="ARBA" id="ARBA00023242"/>
    </source>
</evidence>
<feature type="compositionally biased region" description="Low complexity" evidence="12">
    <location>
        <begin position="233"/>
        <end position="246"/>
    </location>
</feature>
<dbReference type="InterPro" id="IPR001781">
    <property type="entry name" value="Znf_LIM"/>
</dbReference>
<dbReference type="GO" id="GO:0030182">
    <property type="term" value="P:neuron differentiation"/>
    <property type="evidence" value="ECO:0007669"/>
    <property type="project" value="TreeGrafter"/>
</dbReference>
<dbReference type="AlphaFoldDB" id="A0A1W0XAI8"/>
<evidence type="ECO:0000256" key="5">
    <source>
        <dbReference type="ARBA" id="ARBA00023038"/>
    </source>
</evidence>
<feature type="region of interest" description="Disordered" evidence="12">
    <location>
        <begin position="516"/>
        <end position="566"/>
    </location>
</feature>
<keyword evidence="7 9" id="KW-0371">Homeobox</keyword>
<dbReference type="GO" id="GO:0000977">
    <property type="term" value="F:RNA polymerase II transcription regulatory region sequence-specific DNA binding"/>
    <property type="evidence" value="ECO:0007669"/>
    <property type="project" value="TreeGrafter"/>
</dbReference>
<organism evidence="15 16">
    <name type="scientific">Hypsibius exemplaris</name>
    <name type="common">Freshwater tardigrade</name>
    <dbReference type="NCBI Taxonomy" id="2072580"/>
    <lineage>
        <taxon>Eukaryota</taxon>
        <taxon>Metazoa</taxon>
        <taxon>Ecdysozoa</taxon>
        <taxon>Tardigrada</taxon>
        <taxon>Eutardigrada</taxon>
        <taxon>Parachela</taxon>
        <taxon>Hypsibioidea</taxon>
        <taxon>Hypsibiidae</taxon>
        <taxon>Hypsibius</taxon>
    </lineage>
</organism>
<feature type="compositionally biased region" description="Polar residues" evidence="12">
    <location>
        <begin position="219"/>
        <end position="229"/>
    </location>
</feature>
<dbReference type="InterPro" id="IPR050453">
    <property type="entry name" value="LIM_Homeobox_TF"/>
</dbReference>
<dbReference type="FunFam" id="1.10.10.60:FF:000027">
    <property type="entry name" value="LIM/homeobox protein Lhx9"/>
    <property type="match status" value="1"/>
</dbReference>
<evidence type="ECO:0000256" key="1">
    <source>
        <dbReference type="ARBA" id="ARBA00004123"/>
    </source>
</evidence>
<evidence type="ECO:0000256" key="7">
    <source>
        <dbReference type="ARBA" id="ARBA00023155"/>
    </source>
</evidence>
<dbReference type="SMART" id="SM00132">
    <property type="entry name" value="LIM"/>
    <property type="match status" value="2"/>
</dbReference>
<dbReference type="Gene3D" id="2.10.110.10">
    <property type="entry name" value="Cysteine Rich Protein"/>
    <property type="match status" value="2"/>
</dbReference>
<feature type="domain" description="Homeobox" evidence="14">
    <location>
        <begin position="445"/>
        <end position="505"/>
    </location>
</feature>
<dbReference type="Pfam" id="PF00046">
    <property type="entry name" value="Homeodomain"/>
    <property type="match status" value="1"/>
</dbReference>
<evidence type="ECO:0000259" key="14">
    <source>
        <dbReference type="PROSITE" id="PS50071"/>
    </source>
</evidence>
<feature type="DNA-binding region" description="Homeobox" evidence="9">
    <location>
        <begin position="447"/>
        <end position="506"/>
    </location>
</feature>
<evidence type="ECO:0000256" key="12">
    <source>
        <dbReference type="SAM" id="MobiDB-lite"/>
    </source>
</evidence>
<accession>A0A1W0XAI8</accession>
<comment type="caution">
    <text evidence="15">The sequence shown here is derived from an EMBL/GenBank/DDBJ whole genome shotgun (WGS) entry which is preliminary data.</text>
</comment>
<evidence type="ECO:0000313" key="16">
    <source>
        <dbReference type="Proteomes" id="UP000192578"/>
    </source>
</evidence>
<dbReference type="Pfam" id="PF00412">
    <property type="entry name" value="LIM"/>
    <property type="match status" value="2"/>
</dbReference>
<evidence type="ECO:0000313" key="15">
    <source>
        <dbReference type="EMBL" id="OQV24549.1"/>
    </source>
</evidence>
<keyword evidence="8 9" id="KW-0539">Nucleus</keyword>
<evidence type="ECO:0000256" key="10">
    <source>
        <dbReference type="PROSITE-ProRule" id="PRU00125"/>
    </source>
</evidence>
<feature type="compositionally biased region" description="Basic residues" evidence="12">
    <location>
        <begin position="445"/>
        <end position="455"/>
    </location>
</feature>
<feature type="compositionally biased region" description="Polar residues" evidence="12">
    <location>
        <begin position="431"/>
        <end position="444"/>
    </location>
</feature>
<dbReference type="InterPro" id="IPR001356">
    <property type="entry name" value="HD"/>
</dbReference>
<feature type="compositionally biased region" description="Polar residues" evidence="12">
    <location>
        <begin position="551"/>
        <end position="566"/>
    </location>
</feature>
<proteinExistence type="predicted"/>
<dbReference type="InterPro" id="IPR009057">
    <property type="entry name" value="Homeodomain-like_sf"/>
</dbReference>
<keyword evidence="16" id="KW-1185">Reference proteome</keyword>
<dbReference type="PROSITE" id="PS50071">
    <property type="entry name" value="HOMEOBOX_2"/>
    <property type="match status" value="1"/>
</dbReference>
<dbReference type="SUPFAM" id="SSF46689">
    <property type="entry name" value="Homeodomain-like"/>
    <property type="match status" value="1"/>
</dbReference>
<evidence type="ECO:0000259" key="13">
    <source>
        <dbReference type="PROSITE" id="PS50023"/>
    </source>
</evidence>
<gene>
    <name evidence="15" type="ORF">BV898_01609</name>
</gene>
<keyword evidence="3" id="KW-0677">Repeat</keyword>
<feature type="domain" description="LIM zinc-binding" evidence="13">
    <location>
        <begin position="140"/>
        <end position="203"/>
    </location>
</feature>
<evidence type="ECO:0000256" key="2">
    <source>
        <dbReference type="ARBA" id="ARBA00022723"/>
    </source>
</evidence>
<dbReference type="GO" id="GO:0046872">
    <property type="term" value="F:metal ion binding"/>
    <property type="evidence" value="ECO:0007669"/>
    <property type="project" value="UniProtKB-KW"/>
</dbReference>
<feature type="region of interest" description="Disordered" evidence="12">
    <location>
        <begin position="209"/>
        <end position="246"/>
    </location>
</feature>
<feature type="domain" description="LIM zinc-binding" evidence="13">
    <location>
        <begin position="67"/>
        <end position="130"/>
    </location>
</feature>
<keyword evidence="2 10" id="KW-0479">Metal-binding</keyword>
<feature type="region of interest" description="Disordered" evidence="12">
    <location>
        <begin position="283"/>
        <end position="318"/>
    </location>
</feature>
<evidence type="ECO:0000256" key="9">
    <source>
        <dbReference type="PROSITE-ProRule" id="PRU00108"/>
    </source>
</evidence>
<dbReference type="Gene3D" id="1.10.10.60">
    <property type="entry name" value="Homeodomain-like"/>
    <property type="match status" value="1"/>
</dbReference>
<evidence type="ECO:0000256" key="6">
    <source>
        <dbReference type="ARBA" id="ARBA00023125"/>
    </source>
</evidence>
<protein>
    <submittedName>
        <fullName evidence="15">LIM/homeobox protein Lhx2</fullName>
    </submittedName>
</protein>
<feature type="region of interest" description="Disordered" evidence="12">
    <location>
        <begin position="395"/>
        <end position="455"/>
    </location>
</feature>
<evidence type="ECO:0000256" key="3">
    <source>
        <dbReference type="ARBA" id="ARBA00022737"/>
    </source>
</evidence>
<feature type="region of interest" description="Disordered" evidence="12">
    <location>
        <begin position="332"/>
        <end position="359"/>
    </location>
</feature>
<dbReference type="GO" id="GO:0000981">
    <property type="term" value="F:DNA-binding transcription factor activity, RNA polymerase II-specific"/>
    <property type="evidence" value="ECO:0007669"/>
    <property type="project" value="InterPro"/>
</dbReference>
<keyword evidence="4 10" id="KW-0862">Zinc</keyword>
<dbReference type="PROSITE" id="PS50023">
    <property type="entry name" value="LIM_DOMAIN_2"/>
    <property type="match status" value="2"/>
</dbReference>
<comment type="subcellular location">
    <subcellularLocation>
        <location evidence="1 9 11">Nucleus</location>
    </subcellularLocation>
</comment>
<dbReference type="PROSITE" id="PS00027">
    <property type="entry name" value="HOMEOBOX_1"/>
    <property type="match status" value="1"/>
</dbReference>
<dbReference type="SUPFAM" id="SSF57716">
    <property type="entry name" value="Glucocorticoid receptor-like (DNA-binding domain)"/>
    <property type="match status" value="1"/>
</dbReference>
<evidence type="ECO:0000256" key="4">
    <source>
        <dbReference type="ARBA" id="ARBA00022833"/>
    </source>
</evidence>
<feature type="compositionally biased region" description="Low complexity" evidence="12">
    <location>
        <begin position="403"/>
        <end position="421"/>
    </location>
</feature>
<reference evidence="16" key="1">
    <citation type="submission" date="2017-01" db="EMBL/GenBank/DDBJ databases">
        <title>Comparative genomics of anhydrobiosis in the tardigrade Hypsibius dujardini.</title>
        <authorList>
            <person name="Yoshida Y."/>
            <person name="Koutsovoulos G."/>
            <person name="Laetsch D."/>
            <person name="Stevens L."/>
            <person name="Kumar S."/>
            <person name="Horikawa D."/>
            <person name="Ishino K."/>
            <person name="Komine S."/>
            <person name="Tomita M."/>
            <person name="Blaxter M."/>
            <person name="Arakawa K."/>
        </authorList>
    </citation>
    <scope>NUCLEOTIDE SEQUENCE [LARGE SCALE GENOMIC DNA]</scope>
    <source>
        <strain evidence="16">Z151</strain>
    </source>
</reference>
<dbReference type="OrthoDB" id="9990008at2759"/>